<feature type="compositionally biased region" description="Pro residues" evidence="1">
    <location>
        <begin position="208"/>
        <end position="219"/>
    </location>
</feature>
<sequence length="226" mass="24801">VPSELNETLQYFQQQQQQQPQPPPSPVGGRRSGRSERRALACRRQTIVQDRPPPSDEAPAPYHRIVTMTDPTSPHPRIPPFRGRQRVSDSPIPRFNPRAAKFYGIHSRLPPLTSRAACARYRLHRKSASAPLHDIAAAEHPPVQLNDITTQLALLYDTLLALPCTLAAVIHTPDRASSSCCPLPPSGPCRSIPPLTPPILNPPHYRSTPPPSPYAPPSPSADFFGG</sequence>
<comment type="caution">
    <text evidence="2">The sequence shown here is derived from an EMBL/GenBank/DDBJ whole genome shotgun (WGS) entry which is preliminary data.</text>
</comment>
<dbReference type="AlphaFoldDB" id="A0AAD6RWN1"/>
<feature type="compositionally biased region" description="Polar residues" evidence="1">
    <location>
        <begin position="1"/>
        <end position="12"/>
    </location>
</feature>
<organism evidence="2 3">
    <name type="scientific">Mycena alexandri</name>
    <dbReference type="NCBI Taxonomy" id="1745969"/>
    <lineage>
        <taxon>Eukaryota</taxon>
        <taxon>Fungi</taxon>
        <taxon>Dikarya</taxon>
        <taxon>Basidiomycota</taxon>
        <taxon>Agaricomycotina</taxon>
        <taxon>Agaricomycetes</taxon>
        <taxon>Agaricomycetidae</taxon>
        <taxon>Agaricales</taxon>
        <taxon>Marasmiineae</taxon>
        <taxon>Mycenaceae</taxon>
        <taxon>Mycena</taxon>
    </lineage>
</organism>
<evidence type="ECO:0000256" key="1">
    <source>
        <dbReference type="SAM" id="MobiDB-lite"/>
    </source>
</evidence>
<feature type="region of interest" description="Disordered" evidence="1">
    <location>
        <begin position="1"/>
        <end position="93"/>
    </location>
</feature>
<feature type="region of interest" description="Disordered" evidence="1">
    <location>
        <begin position="200"/>
        <end position="226"/>
    </location>
</feature>
<evidence type="ECO:0000313" key="2">
    <source>
        <dbReference type="EMBL" id="KAJ7016729.1"/>
    </source>
</evidence>
<name>A0AAD6RWN1_9AGAR</name>
<accession>A0AAD6RWN1</accession>
<evidence type="ECO:0000313" key="3">
    <source>
        <dbReference type="Proteomes" id="UP001218188"/>
    </source>
</evidence>
<reference evidence="2" key="1">
    <citation type="submission" date="2023-03" db="EMBL/GenBank/DDBJ databases">
        <title>Massive genome expansion in bonnet fungi (Mycena s.s.) driven by repeated elements and novel gene families across ecological guilds.</title>
        <authorList>
            <consortium name="Lawrence Berkeley National Laboratory"/>
            <person name="Harder C.B."/>
            <person name="Miyauchi S."/>
            <person name="Viragh M."/>
            <person name="Kuo A."/>
            <person name="Thoen E."/>
            <person name="Andreopoulos B."/>
            <person name="Lu D."/>
            <person name="Skrede I."/>
            <person name="Drula E."/>
            <person name="Henrissat B."/>
            <person name="Morin E."/>
            <person name="Kohler A."/>
            <person name="Barry K."/>
            <person name="LaButti K."/>
            <person name="Morin E."/>
            <person name="Salamov A."/>
            <person name="Lipzen A."/>
            <person name="Mereny Z."/>
            <person name="Hegedus B."/>
            <person name="Baldrian P."/>
            <person name="Stursova M."/>
            <person name="Weitz H."/>
            <person name="Taylor A."/>
            <person name="Grigoriev I.V."/>
            <person name="Nagy L.G."/>
            <person name="Martin F."/>
            <person name="Kauserud H."/>
        </authorList>
    </citation>
    <scope>NUCLEOTIDE SEQUENCE</scope>
    <source>
        <strain evidence="2">CBHHK200</strain>
    </source>
</reference>
<gene>
    <name evidence="2" type="ORF">C8F04DRAFT_1340665</name>
</gene>
<dbReference type="Proteomes" id="UP001218188">
    <property type="component" value="Unassembled WGS sequence"/>
</dbReference>
<feature type="non-terminal residue" evidence="2">
    <location>
        <position position="1"/>
    </location>
</feature>
<protein>
    <submittedName>
        <fullName evidence="2">Uncharacterized protein</fullName>
    </submittedName>
</protein>
<proteinExistence type="predicted"/>
<keyword evidence="3" id="KW-1185">Reference proteome</keyword>
<dbReference type="EMBL" id="JARJCM010000467">
    <property type="protein sequence ID" value="KAJ7016729.1"/>
    <property type="molecule type" value="Genomic_DNA"/>
</dbReference>